<evidence type="ECO:0000313" key="9">
    <source>
        <dbReference type="Proteomes" id="UP000694941"/>
    </source>
</evidence>
<evidence type="ECO:0000313" key="10">
    <source>
        <dbReference type="RefSeq" id="XP_013786605.1"/>
    </source>
</evidence>
<keyword evidence="5" id="KW-0479">Metal-binding</keyword>
<comment type="similarity">
    <text evidence="3">Belongs to the HARBI1 family.</text>
</comment>
<evidence type="ECO:0000256" key="4">
    <source>
        <dbReference type="ARBA" id="ARBA00022722"/>
    </source>
</evidence>
<reference evidence="10" key="1">
    <citation type="submission" date="2025-08" db="UniProtKB">
        <authorList>
            <consortium name="RefSeq"/>
        </authorList>
    </citation>
    <scope>IDENTIFICATION</scope>
    <source>
        <tissue evidence="10">Muscle</tissue>
    </source>
</reference>
<feature type="domain" description="DDE Tnp4" evidence="8">
    <location>
        <begin position="192"/>
        <end position="343"/>
    </location>
</feature>
<keyword evidence="9" id="KW-1185">Reference proteome</keyword>
<evidence type="ECO:0000256" key="5">
    <source>
        <dbReference type="ARBA" id="ARBA00022723"/>
    </source>
</evidence>
<dbReference type="PANTHER" id="PTHR22930">
    <property type="match status" value="1"/>
</dbReference>
<dbReference type="InterPro" id="IPR045249">
    <property type="entry name" value="HARBI1-like"/>
</dbReference>
<evidence type="ECO:0000256" key="6">
    <source>
        <dbReference type="ARBA" id="ARBA00022801"/>
    </source>
</evidence>
<keyword evidence="6" id="KW-0378">Hydrolase</keyword>
<evidence type="ECO:0000256" key="1">
    <source>
        <dbReference type="ARBA" id="ARBA00001968"/>
    </source>
</evidence>
<dbReference type="PANTHER" id="PTHR22930:SF85">
    <property type="entry name" value="GH03217P-RELATED"/>
    <property type="match status" value="1"/>
</dbReference>
<name>A0ABM1BQB3_LIMPO</name>
<keyword evidence="4" id="KW-0540">Nuclease</keyword>
<gene>
    <name evidence="10" type="primary">LOC106470587</name>
</gene>
<proteinExistence type="inferred from homology"/>
<evidence type="ECO:0000259" key="8">
    <source>
        <dbReference type="Pfam" id="PF13359"/>
    </source>
</evidence>
<dbReference type="RefSeq" id="XP_013786605.1">
    <property type="nucleotide sequence ID" value="XM_013931151.2"/>
</dbReference>
<dbReference type="Pfam" id="PF13359">
    <property type="entry name" value="DDE_Tnp_4"/>
    <property type="match status" value="1"/>
</dbReference>
<evidence type="ECO:0000256" key="2">
    <source>
        <dbReference type="ARBA" id="ARBA00004123"/>
    </source>
</evidence>
<evidence type="ECO:0000256" key="7">
    <source>
        <dbReference type="ARBA" id="ARBA00023242"/>
    </source>
</evidence>
<organism evidence="9 10">
    <name type="scientific">Limulus polyphemus</name>
    <name type="common">Atlantic horseshoe crab</name>
    <dbReference type="NCBI Taxonomy" id="6850"/>
    <lineage>
        <taxon>Eukaryota</taxon>
        <taxon>Metazoa</taxon>
        <taxon>Ecdysozoa</taxon>
        <taxon>Arthropoda</taxon>
        <taxon>Chelicerata</taxon>
        <taxon>Merostomata</taxon>
        <taxon>Xiphosura</taxon>
        <taxon>Limulidae</taxon>
        <taxon>Limulus</taxon>
    </lineage>
</organism>
<comment type="cofactor">
    <cofactor evidence="1">
        <name>a divalent metal cation</name>
        <dbReference type="ChEBI" id="CHEBI:60240"/>
    </cofactor>
</comment>
<protein>
    <submittedName>
        <fullName evidence="10">Protein ALP1-like</fullName>
    </submittedName>
</protein>
<sequence length="388" mass="44741">MTENSEIMEDIHRSRVAVIYRLVEHLMNSFQNNARLMLQDNTEMQNLILHYQEQGPLFDSVRRSYLPNFDISDFKSHFRVNRNTFEVFVNRIGRTLSVGDHQAHPGGKPPVPVNMQCMMFLWYIGNQETFKSMSERFTISKSTAHAICRRVNEAIQKTLMPELITWPREDGIQDIKNGFSQLSRLPNIIGALDGIHIPIRAPKANKESYFNKKRFHSIVLQGVCDSRLLFTHIYTGCPGSTQDADVFTSSVLYLEQQEYFPEDSFIVADSAYPLLPWVITPYRDYGILTQEQKVFNKELNKARIAIDHAFGQLKSRFRRLTKLEGLDMQLLVGTIVSGCVLHNLCVMADDEMYDETDVVEVNEINECIYADDESGIEVRDYLLHLVND</sequence>
<dbReference type="GeneID" id="106470587"/>
<dbReference type="Proteomes" id="UP000694941">
    <property type="component" value="Unplaced"/>
</dbReference>
<keyword evidence="7" id="KW-0539">Nucleus</keyword>
<evidence type="ECO:0000256" key="3">
    <source>
        <dbReference type="ARBA" id="ARBA00006958"/>
    </source>
</evidence>
<dbReference type="InterPro" id="IPR027806">
    <property type="entry name" value="HARBI1_dom"/>
</dbReference>
<accession>A0ABM1BQB3</accession>
<comment type="subcellular location">
    <subcellularLocation>
        <location evidence="2">Nucleus</location>
    </subcellularLocation>
</comment>